<sequence length="59" mass="6772">MYFLDALNQHVLNAISLELGRGARRNDFVNLQFRESSTSSNTFNPDLLPAIRNKINLHQ</sequence>
<protein>
    <submittedName>
        <fullName evidence="1">Uncharacterized protein</fullName>
    </submittedName>
</protein>
<keyword evidence="2" id="KW-1185">Reference proteome</keyword>
<organism evidence="1 2">
    <name type="scientific">Clonostachys rosea f. rosea IK726</name>
    <dbReference type="NCBI Taxonomy" id="1349383"/>
    <lineage>
        <taxon>Eukaryota</taxon>
        <taxon>Fungi</taxon>
        <taxon>Dikarya</taxon>
        <taxon>Ascomycota</taxon>
        <taxon>Pezizomycotina</taxon>
        <taxon>Sordariomycetes</taxon>
        <taxon>Hypocreomycetidae</taxon>
        <taxon>Hypocreales</taxon>
        <taxon>Bionectriaceae</taxon>
        <taxon>Clonostachys</taxon>
    </lineage>
</organism>
<proteinExistence type="predicted"/>
<dbReference type="Proteomes" id="UP000836387">
    <property type="component" value="Unassembled WGS sequence"/>
</dbReference>
<evidence type="ECO:0000313" key="1">
    <source>
        <dbReference type="EMBL" id="CAG9947606.1"/>
    </source>
</evidence>
<accession>A0ACA9U2S9</accession>
<dbReference type="EMBL" id="CADEHS020000012">
    <property type="protein sequence ID" value="CAG9947606.1"/>
    <property type="molecule type" value="Genomic_DNA"/>
</dbReference>
<reference evidence="1" key="2">
    <citation type="submission" date="2021-10" db="EMBL/GenBank/DDBJ databases">
        <authorList>
            <person name="Piombo E."/>
        </authorList>
    </citation>
    <scope>NUCLEOTIDE SEQUENCE</scope>
</reference>
<name>A0ACA9U2S9_BIOOC</name>
<gene>
    <name evidence="1" type="ORF">CRV2_00012781</name>
</gene>
<reference evidence="1" key="1">
    <citation type="submission" date="2020-04" db="EMBL/GenBank/DDBJ databases">
        <authorList>
            <person name="Broberg M."/>
        </authorList>
    </citation>
    <scope>NUCLEOTIDE SEQUENCE</scope>
</reference>
<evidence type="ECO:0000313" key="2">
    <source>
        <dbReference type="Proteomes" id="UP000836387"/>
    </source>
</evidence>
<comment type="caution">
    <text evidence="1">The sequence shown here is derived from an EMBL/GenBank/DDBJ whole genome shotgun (WGS) entry which is preliminary data.</text>
</comment>